<name>A0A0D0BMJ0_9AGAR</name>
<proteinExistence type="predicted"/>
<dbReference type="EMBL" id="KN834800">
    <property type="protein sequence ID" value="KIK56101.1"/>
    <property type="molecule type" value="Genomic_DNA"/>
</dbReference>
<gene>
    <name evidence="2" type="ORF">GYMLUDRAFT_62170</name>
</gene>
<evidence type="ECO:0000313" key="3">
    <source>
        <dbReference type="Proteomes" id="UP000053593"/>
    </source>
</evidence>
<evidence type="ECO:0000313" key="2">
    <source>
        <dbReference type="EMBL" id="KIK56101.1"/>
    </source>
</evidence>
<keyword evidence="3" id="KW-1185">Reference proteome</keyword>
<accession>A0A0D0BMJ0</accession>
<dbReference type="AlphaFoldDB" id="A0A0D0BMJ0"/>
<reference evidence="2 3" key="1">
    <citation type="submission" date="2014-04" db="EMBL/GenBank/DDBJ databases">
        <title>Evolutionary Origins and Diversification of the Mycorrhizal Mutualists.</title>
        <authorList>
            <consortium name="DOE Joint Genome Institute"/>
            <consortium name="Mycorrhizal Genomics Consortium"/>
            <person name="Kohler A."/>
            <person name="Kuo A."/>
            <person name="Nagy L.G."/>
            <person name="Floudas D."/>
            <person name="Copeland A."/>
            <person name="Barry K.W."/>
            <person name="Cichocki N."/>
            <person name="Veneault-Fourrey C."/>
            <person name="LaButti K."/>
            <person name="Lindquist E.A."/>
            <person name="Lipzen A."/>
            <person name="Lundell T."/>
            <person name="Morin E."/>
            <person name="Murat C."/>
            <person name="Riley R."/>
            <person name="Ohm R."/>
            <person name="Sun H."/>
            <person name="Tunlid A."/>
            <person name="Henrissat B."/>
            <person name="Grigoriev I.V."/>
            <person name="Hibbett D.S."/>
            <person name="Martin F."/>
        </authorList>
    </citation>
    <scope>NUCLEOTIDE SEQUENCE [LARGE SCALE GENOMIC DNA]</scope>
    <source>
        <strain evidence="2 3">FD-317 M1</strain>
    </source>
</reference>
<evidence type="ECO:0000256" key="1">
    <source>
        <dbReference type="SAM" id="MobiDB-lite"/>
    </source>
</evidence>
<protein>
    <submittedName>
        <fullName evidence="2">Uncharacterized protein</fullName>
    </submittedName>
</protein>
<feature type="region of interest" description="Disordered" evidence="1">
    <location>
        <begin position="35"/>
        <end position="56"/>
    </location>
</feature>
<dbReference type="Proteomes" id="UP000053593">
    <property type="component" value="Unassembled WGS sequence"/>
</dbReference>
<dbReference type="HOGENOM" id="CLU_1981828_0_0_1"/>
<organism evidence="2 3">
    <name type="scientific">Collybiopsis luxurians FD-317 M1</name>
    <dbReference type="NCBI Taxonomy" id="944289"/>
    <lineage>
        <taxon>Eukaryota</taxon>
        <taxon>Fungi</taxon>
        <taxon>Dikarya</taxon>
        <taxon>Basidiomycota</taxon>
        <taxon>Agaricomycotina</taxon>
        <taxon>Agaricomycetes</taxon>
        <taxon>Agaricomycetidae</taxon>
        <taxon>Agaricales</taxon>
        <taxon>Marasmiineae</taxon>
        <taxon>Omphalotaceae</taxon>
        <taxon>Collybiopsis</taxon>
        <taxon>Collybiopsis luxurians</taxon>
    </lineage>
</organism>
<sequence length="126" mass="14010">MAPGEQWDWEASTNMHMEWETPASPILVPSHIESPINLDQVDKEGGTNGYDKGIEQQHIQELKDGTGDEQEMKEIEEPQAQDDSLMHAAEHNAMIAIMEVPLSYDNILNGSALLMHFAAPGKKKSI</sequence>